<protein>
    <recommendedName>
        <fullName evidence="6">AFG1-like ATPase</fullName>
    </recommendedName>
</protein>
<evidence type="ECO:0000256" key="1">
    <source>
        <dbReference type="ARBA" id="ARBA00010322"/>
    </source>
</evidence>
<evidence type="ECO:0008006" key="6">
    <source>
        <dbReference type="Google" id="ProtNLM"/>
    </source>
</evidence>
<keyword evidence="2" id="KW-0547">Nucleotide-binding</keyword>
<dbReference type="Proteomes" id="UP001642483">
    <property type="component" value="Unassembled WGS sequence"/>
</dbReference>
<keyword evidence="3" id="KW-0067">ATP-binding</keyword>
<evidence type="ECO:0000313" key="4">
    <source>
        <dbReference type="EMBL" id="CAK8698006.1"/>
    </source>
</evidence>
<evidence type="ECO:0000256" key="3">
    <source>
        <dbReference type="ARBA" id="ARBA00022840"/>
    </source>
</evidence>
<dbReference type="SUPFAM" id="SSF52540">
    <property type="entry name" value="P-loop containing nucleoside triphosphate hydrolases"/>
    <property type="match status" value="1"/>
</dbReference>
<comment type="similarity">
    <text evidence="1">Belongs to the AFG1 ATPase family.</text>
</comment>
<organism evidence="4 5">
    <name type="scientific">Clavelina lepadiformis</name>
    <name type="common">Light-bulb sea squirt</name>
    <name type="synonym">Ascidia lepadiformis</name>
    <dbReference type="NCBI Taxonomy" id="159417"/>
    <lineage>
        <taxon>Eukaryota</taxon>
        <taxon>Metazoa</taxon>
        <taxon>Chordata</taxon>
        <taxon>Tunicata</taxon>
        <taxon>Ascidiacea</taxon>
        <taxon>Aplousobranchia</taxon>
        <taxon>Clavelinidae</taxon>
        <taxon>Clavelina</taxon>
    </lineage>
</organism>
<dbReference type="EMBL" id="CAWYQH010000174">
    <property type="protein sequence ID" value="CAK8698006.1"/>
    <property type="molecule type" value="Genomic_DNA"/>
</dbReference>
<name>A0ABP0H1Y8_CLALP</name>
<gene>
    <name evidence="4" type="ORF">CVLEPA_LOCUS31478</name>
</gene>
<evidence type="ECO:0000313" key="5">
    <source>
        <dbReference type="Proteomes" id="UP001642483"/>
    </source>
</evidence>
<dbReference type="Gene3D" id="3.40.50.300">
    <property type="entry name" value="P-loop containing nucleotide triphosphate hydrolases"/>
    <property type="match status" value="1"/>
</dbReference>
<proteinExistence type="inferred from homology"/>
<reference evidence="4 5" key="1">
    <citation type="submission" date="2024-02" db="EMBL/GenBank/DDBJ databases">
        <authorList>
            <person name="Daric V."/>
            <person name="Darras S."/>
        </authorList>
    </citation>
    <scope>NUCLEOTIDE SEQUENCE [LARGE SCALE GENOMIC DNA]</scope>
</reference>
<dbReference type="PANTHER" id="PTHR12169">
    <property type="entry name" value="ATPASE N2B"/>
    <property type="match status" value="1"/>
</dbReference>
<keyword evidence="5" id="KW-1185">Reference proteome</keyword>
<dbReference type="NCBIfam" id="NF040713">
    <property type="entry name" value="ZapE"/>
    <property type="match status" value="1"/>
</dbReference>
<dbReference type="Pfam" id="PF03969">
    <property type="entry name" value="AFG1_ATPase"/>
    <property type="match status" value="1"/>
</dbReference>
<comment type="caution">
    <text evidence="4">The sequence shown here is derived from an EMBL/GenBank/DDBJ whole genome shotgun (WGS) entry which is preliminary data.</text>
</comment>
<dbReference type="InterPro" id="IPR005654">
    <property type="entry name" value="ATPase_AFG1-like"/>
</dbReference>
<evidence type="ECO:0000256" key="2">
    <source>
        <dbReference type="ARBA" id="ARBA00022741"/>
    </source>
</evidence>
<sequence length="492" mass="56406">MVIMALGRSLTTKILNYHNSILLHSHFCYAVSQRVLPVYSRFISNLNEESKFNIQEFVDSSTLEKCPSNMYNALVKENILTYDQRQWAVIEILQNLHTRLKGYKAEPESNSFLQKYFTSKSKEKTKGLYIYGNVGTGKTMLMDLFYFCVDVDCKHRIHFNSFMLDIHNKIHSLKKNLSKNYGTKPQPYDPISPVAKEISKTTSLLCFDEFQVTDIADAMILKRLFTELFKNGVVIVATSNRPPEDLYKGGLQRSNFVPFIDILKTYCDAHSIDSAVDYRLTGTPYDGQIYLLTSDQAVDKKMDELFKYHAAFNSTAQTSIASAPRVLRILNRNLLVPKCAGRVADFTFEELCMQPVGAIDYIALSKEFDVVLVRNVPQMNIFRKTEARRFITMIDTFYDAKVGLIISAATDAAKLFARATEQQKQSVMMKESIILDDLNLNQSDESIQLNVFSGEEEEFAFQRALSRLNEMQTAKYWKEEVARRKQGPRKDT</sequence>
<dbReference type="InterPro" id="IPR027417">
    <property type="entry name" value="P-loop_NTPase"/>
</dbReference>
<dbReference type="PANTHER" id="PTHR12169:SF6">
    <property type="entry name" value="AFG1-LIKE ATPASE"/>
    <property type="match status" value="1"/>
</dbReference>
<accession>A0ABP0H1Y8</accession>